<dbReference type="CDD" id="cd16015">
    <property type="entry name" value="LTA_synthase"/>
    <property type="match status" value="1"/>
</dbReference>
<reference evidence="9" key="2">
    <citation type="journal article" date="2021" name="PeerJ">
        <title>Extensive microbial diversity within the chicken gut microbiome revealed by metagenomics and culture.</title>
        <authorList>
            <person name="Gilroy R."/>
            <person name="Ravi A."/>
            <person name="Getino M."/>
            <person name="Pursley I."/>
            <person name="Horton D.L."/>
            <person name="Alikhan N.F."/>
            <person name="Baker D."/>
            <person name="Gharbi K."/>
            <person name="Hall N."/>
            <person name="Watson M."/>
            <person name="Adriaenssens E.M."/>
            <person name="Foster-Nyarko E."/>
            <person name="Jarju S."/>
            <person name="Secka A."/>
            <person name="Antonio M."/>
            <person name="Oren A."/>
            <person name="Chaudhuri R.R."/>
            <person name="La Ragione R."/>
            <person name="Hildebrand F."/>
            <person name="Pallen M.J."/>
        </authorList>
    </citation>
    <scope>NUCLEOTIDE SEQUENCE</scope>
    <source>
        <strain evidence="9">ChiGjej1B1-19959</strain>
    </source>
</reference>
<dbReference type="SUPFAM" id="SSF53649">
    <property type="entry name" value="Alkaline phosphatase-like"/>
    <property type="match status" value="1"/>
</dbReference>
<gene>
    <name evidence="9" type="ORF">IAC53_01425</name>
</gene>
<dbReference type="InterPro" id="IPR000917">
    <property type="entry name" value="Sulfatase_N"/>
</dbReference>
<dbReference type="InterPro" id="IPR017850">
    <property type="entry name" value="Alkaline_phosphatase_core_sf"/>
</dbReference>
<dbReference type="PANTHER" id="PTHR47371:SF3">
    <property type="entry name" value="PHOSPHOGLYCEROL TRANSFERASE I"/>
    <property type="match status" value="1"/>
</dbReference>
<feature type="transmembrane region" description="Helical" evidence="7">
    <location>
        <begin position="164"/>
        <end position="183"/>
    </location>
</feature>
<dbReference type="EMBL" id="DVMW01000012">
    <property type="protein sequence ID" value="HIU35255.1"/>
    <property type="molecule type" value="Genomic_DNA"/>
</dbReference>
<keyword evidence="6 7" id="KW-0472">Membrane</keyword>
<dbReference type="GO" id="GO:0005886">
    <property type="term" value="C:plasma membrane"/>
    <property type="evidence" value="ECO:0007669"/>
    <property type="project" value="UniProtKB-SubCell"/>
</dbReference>
<dbReference type="Proteomes" id="UP000824071">
    <property type="component" value="Unassembled WGS sequence"/>
</dbReference>
<dbReference type="PANTHER" id="PTHR47371">
    <property type="entry name" value="LIPOTEICHOIC ACID SYNTHASE"/>
    <property type="match status" value="1"/>
</dbReference>
<protein>
    <submittedName>
        <fullName evidence="9">LTA synthase family protein</fullName>
    </submittedName>
</protein>
<evidence type="ECO:0000256" key="2">
    <source>
        <dbReference type="ARBA" id="ARBA00004936"/>
    </source>
</evidence>
<accession>A0A9D1ID65</accession>
<feature type="transmembrane region" description="Helical" evidence="7">
    <location>
        <begin position="73"/>
        <end position="97"/>
    </location>
</feature>
<keyword evidence="3" id="KW-1003">Cell membrane</keyword>
<comment type="subcellular location">
    <subcellularLocation>
        <location evidence="1">Cell membrane</location>
        <topology evidence="1">Multi-pass membrane protein</topology>
    </subcellularLocation>
</comment>
<comment type="caution">
    <text evidence="9">The sequence shown here is derived from an EMBL/GenBank/DDBJ whole genome shotgun (WGS) entry which is preliminary data.</text>
</comment>
<reference evidence="9" key="1">
    <citation type="submission" date="2020-10" db="EMBL/GenBank/DDBJ databases">
        <authorList>
            <person name="Gilroy R."/>
        </authorList>
    </citation>
    <scope>NUCLEOTIDE SEQUENCE</scope>
    <source>
        <strain evidence="9">ChiGjej1B1-19959</strain>
    </source>
</reference>
<sequence>MWMLLAAAAAGLLIFTLDVAFLCPKRTAGAVTAALLRDCILTNLAALAVAQFVLRIDNVFAPALHGPWYPLKYLALALACGLALLFGKGLADGLLRYTYAAPVHRARTWALRIVSVVLFALGTAAFTGTLWGKETFGDLTPDQMLINLISPIEGTASDITSTVLYGPVFQTAVLTAIFCVFAFSNRELAFCRADGQTRQVFPAAARKAVSLLLSLLVLVGGVAFGVQKFQLQKLYAAYVDESPYIEEHFADPNAVRITFPQQKRNLIHIYLESVENTYLSKELGGDMAENLMPELTELAKEGYSFSSRGEGQFGGPLWTTGGNWSVAAMVNMGFGLPMKVPMDGNSYGSPGNFLPGATAIGDILHAQGYNQSVMFGADADFGGLSYYFQSHGDFSVLDYDYMREIGKLPQDYYVWWGFEDSKLFAYAKEELTRLASQDKPFHFVMETANTHFPDGYLEAGAPTPHDSQYANVIAYSSYQVEQFVRWIQQQPFYENTTIVLIGDHLSMDKNFFQNTTPGYQRTTFNLILNPAPGVRDIPTERLYNRQWSNFDMFPTLLTSIGAEIEGDRLGLGTDLFSGAPTLFEEDGVDEVNSVLEQRSNFYNNSFLLK</sequence>
<dbReference type="AlphaFoldDB" id="A0A9D1ID65"/>
<dbReference type="Pfam" id="PF00884">
    <property type="entry name" value="Sulfatase"/>
    <property type="match status" value="1"/>
</dbReference>
<feature type="transmembrane region" description="Helical" evidence="7">
    <location>
        <begin position="204"/>
        <end position="226"/>
    </location>
</feature>
<proteinExistence type="predicted"/>
<evidence type="ECO:0000256" key="3">
    <source>
        <dbReference type="ARBA" id="ARBA00022475"/>
    </source>
</evidence>
<evidence type="ECO:0000313" key="9">
    <source>
        <dbReference type="EMBL" id="HIU35255.1"/>
    </source>
</evidence>
<dbReference type="InterPro" id="IPR050448">
    <property type="entry name" value="OpgB/LTA_synthase_biosynth"/>
</dbReference>
<feature type="transmembrane region" description="Helical" evidence="7">
    <location>
        <begin position="109"/>
        <end position="131"/>
    </location>
</feature>
<keyword evidence="4 7" id="KW-0812">Transmembrane</keyword>
<evidence type="ECO:0000256" key="4">
    <source>
        <dbReference type="ARBA" id="ARBA00022692"/>
    </source>
</evidence>
<organism evidence="9 10">
    <name type="scientific">Candidatus Fimenecus excrementigallinarum</name>
    <dbReference type="NCBI Taxonomy" id="2840816"/>
    <lineage>
        <taxon>Bacteria</taxon>
        <taxon>Bacillati</taxon>
        <taxon>Bacillota</taxon>
        <taxon>Clostridia</taxon>
        <taxon>Candidatus Fimenecus</taxon>
    </lineage>
</organism>
<evidence type="ECO:0000256" key="6">
    <source>
        <dbReference type="ARBA" id="ARBA00023136"/>
    </source>
</evidence>
<evidence type="ECO:0000256" key="1">
    <source>
        <dbReference type="ARBA" id="ARBA00004651"/>
    </source>
</evidence>
<keyword evidence="5 7" id="KW-1133">Transmembrane helix</keyword>
<name>A0A9D1ID65_9FIRM</name>
<evidence type="ECO:0000259" key="8">
    <source>
        <dbReference type="Pfam" id="PF00884"/>
    </source>
</evidence>
<evidence type="ECO:0000313" key="10">
    <source>
        <dbReference type="Proteomes" id="UP000824071"/>
    </source>
</evidence>
<comment type="pathway">
    <text evidence="2">Cell wall biogenesis; lipoteichoic acid biosynthesis.</text>
</comment>
<dbReference type="Gene3D" id="3.40.720.10">
    <property type="entry name" value="Alkaline Phosphatase, subunit A"/>
    <property type="match status" value="1"/>
</dbReference>
<feature type="domain" description="Sulfatase N-terminal" evidence="8">
    <location>
        <begin position="264"/>
        <end position="560"/>
    </location>
</feature>
<evidence type="ECO:0000256" key="7">
    <source>
        <dbReference type="SAM" id="Phobius"/>
    </source>
</evidence>
<evidence type="ECO:0000256" key="5">
    <source>
        <dbReference type="ARBA" id="ARBA00022989"/>
    </source>
</evidence>